<evidence type="ECO:0000256" key="6">
    <source>
        <dbReference type="SAM" id="Phobius"/>
    </source>
</evidence>
<dbReference type="EMBL" id="BTSX01000002">
    <property type="protein sequence ID" value="GMS85240.1"/>
    <property type="molecule type" value="Genomic_DNA"/>
</dbReference>
<dbReference type="SUPFAM" id="SSF48317">
    <property type="entry name" value="Acid phosphatase/Vanadium-dependent haloperoxidase"/>
    <property type="match status" value="1"/>
</dbReference>
<feature type="transmembrane region" description="Helical" evidence="6">
    <location>
        <begin position="57"/>
        <end position="82"/>
    </location>
</feature>
<comment type="subcellular location">
    <subcellularLocation>
        <location evidence="1">Membrane</location>
        <topology evidence="1">Multi-pass membrane protein</topology>
    </subcellularLocation>
</comment>
<keyword evidence="5 6" id="KW-0472">Membrane</keyword>
<dbReference type="PANTHER" id="PTHR10165:SF103">
    <property type="entry name" value="PHOSPHOLIPID PHOSPHATASE HOMOLOG 1.2 HOMOLOG"/>
    <property type="match status" value="1"/>
</dbReference>
<feature type="domain" description="Phosphatidic acid phosphatase type 2/haloperoxidase" evidence="7">
    <location>
        <begin position="110"/>
        <end position="251"/>
    </location>
</feature>
<evidence type="ECO:0000256" key="1">
    <source>
        <dbReference type="ARBA" id="ARBA00004141"/>
    </source>
</evidence>
<evidence type="ECO:0000256" key="5">
    <source>
        <dbReference type="ARBA" id="ARBA00023136"/>
    </source>
</evidence>
<feature type="transmembrane region" description="Helical" evidence="6">
    <location>
        <begin position="12"/>
        <end position="37"/>
    </location>
</feature>
<evidence type="ECO:0000259" key="7">
    <source>
        <dbReference type="SMART" id="SM00014"/>
    </source>
</evidence>
<accession>A0AAV5SRJ9</accession>
<feature type="transmembrane region" description="Helical" evidence="6">
    <location>
        <begin position="173"/>
        <end position="193"/>
    </location>
</feature>
<dbReference type="Gene3D" id="1.20.144.10">
    <property type="entry name" value="Phosphatidic acid phosphatase type 2/haloperoxidase"/>
    <property type="match status" value="1"/>
</dbReference>
<evidence type="ECO:0000256" key="2">
    <source>
        <dbReference type="ARBA" id="ARBA00008816"/>
    </source>
</evidence>
<dbReference type="Pfam" id="PF01569">
    <property type="entry name" value="PAP2"/>
    <property type="match status" value="1"/>
</dbReference>
<dbReference type="SMART" id="SM00014">
    <property type="entry name" value="acidPPc"/>
    <property type="match status" value="1"/>
</dbReference>
<comment type="similarity">
    <text evidence="2">Belongs to the PA-phosphatase related phosphoesterase family.</text>
</comment>
<feature type="transmembrane region" description="Helical" evidence="6">
    <location>
        <begin position="236"/>
        <end position="255"/>
    </location>
</feature>
<dbReference type="GO" id="GO:0007165">
    <property type="term" value="P:signal transduction"/>
    <property type="evidence" value="ECO:0007669"/>
    <property type="project" value="TreeGrafter"/>
</dbReference>
<reference evidence="8" key="1">
    <citation type="submission" date="2023-10" db="EMBL/GenBank/DDBJ databases">
        <title>Genome assembly of Pristionchus species.</title>
        <authorList>
            <person name="Yoshida K."/>
            <person name="Sommer R.J."/>
        </authorList>
    </citation>
    <scope>NUCLEOTIDE SEQUENCE</scope>
    <source>
        <strain evidence="8">RS0144</strain>
    </source>
</reference>
<dbReference type="PANTHER" id="PTHR10165">
    <property type="entry name" value="LIPID PHOSPHATE PHOSPHATASE"/>
    <property type="match status" value="1"/>
</dbReference>
<feature type="transmembrane region" description="Helical" evidence="6">
    <location>
        <begin position="102"/>
        <end position="123"/>
    </location>
</feature>
<dbReference type="GO" id="GO:0006644">
    <property type="term" value="P:phospholipid metabolic process"/>
    <property type="evidence" value="ECO:0007669"/>
    <property type="project" value="InterPro"/>
</dbReference>
<dbReference type="AlphaFoldDB" id="A0AAV5SRJ9"/>
<feature type="transmembrane region" description="Helical" evidence="6">
    <location>
        <begin position="205"/>
        <end position="224"/>
    </location>
</feature>
<evidence type="ECO:0000256" key="3">
    <source>
        <dbReference type="ARBA" id="ARBA00022692"/>
    </source>
</evidence>
<dbReference type="InterPro" id="IPR043216">
    <property type="entry name" value="PAP-like"/>
</dbReference>
<evidence type="ECO:0000313" key="8">
    <source>
        <dbReference type="EMBL" id="GMS85240.1"/>
    </source>
</evidence>
<dbReference type="InterPro" id="IPR000326">
    <property type="entry name" value="PAP2/HPO"/>
</dbReference>
<dbReference type="GO" id="GO:0005886">
    <property type="term" value="C:plasma membrane"/>
    <property type="evidence" value="ECO:0007669"/>
    <property type="project" value="TreeGrafter"/>
</dbReference>
<dbReference type="GO" id="GO:0046839">
    <property type="term" value="P:phospholipid dephosphorylation"/>
    <property type="evidence" value="ECO:0007669"/>
    <property type="project" value="TreeGrafter"/>
</dbReference>
<organism evidence="8 9">
    <name type="scientific">Pristionchus entomophagus</name>
    <dbReference type="NCBI Taxonomy" id="358040"/>
    <lineage>
        <taxon>Eukaryota</taxon>
        <taxon>Metazoa</taxon>
        <taxon>Ecdysozoa</taxon>
        <taxon>Nematoda</taxon>
        <taxon>Chromadorea</taxon>
        <taxon>Rhabditida</taxon>
        <taxon>Rhabditina</taxon>
        <taxon>Diplogasteromorpha</taxon>
        <taxon>Diplogasteroidea</taxon>
        <taxon>Neodiplogasteridae</taxon>
        <taxon>Pristionchus</taxon>
    </lineage>
</organism>
<keyword evidence="9" id="KW-1185">Reference proteome</keyword>
<evidence type="ECO:0000256" key="4">
    <source>
        <dbReference type="ARBA" id="ARBA00022989"/>
    </source>
</evidence>
<sequence length="305" mass="33900">MGARKTVQLSLIVYVISAVCMYVLAAVSLVVPGLVGARTSPFACDDYSIRNPLKKQTVSTTALILITLLAALLIIIVTEVVIDRLSLPDRLFKWRRWRLPSLLVHAVAYLGYFQLGYAMQVVVNQVTKYAVGRLRPHFFTVCKPEAFNCTSPGQLIYSYTCTGDAKDTEEGRLSFFSGHSSIAMYSATFLIIYLHARIGHIAPRILLSTLQTVLFTGGLFICYTRLQDYYHHPSDIATGAVIGILGAIYSCYAWADLWYPRDGYSAVHGTISEEDYDNNPSAVNVESKTTLEPTNSPSNLYDERL</sequence>
<keyword evidence="4 6" id="KW-1133">Transmembrane helix</keyword>
<comment type="caution">
    <text evidence="8">The sequence shown here is derived from an EMBL/GenBank/DDBJ whole genome shotgun (WGS) entry which is preliminary data.</text>
</comment>
<dbReference type="Proteomes" id="UP001432027">
    <property type="component" value="Unassembled WGS sequence"/>
</dbReference>
<dbReference type="InterPro" id="IPR036938">
    <property type="entry name" value="PAP2/HPO_sf"/>
</dbReference>
<dbReference type="CDD" id="cd03384">
    <property type="entry name" value="PAP2_wunen"/>
    <property type="match status" value="1"/>
</dbReference>
<protein>
    <recommendedName>
        <fullName evidence="7">Phosphatidic acid phosphatase type 2/haloperoxidase domain-containing protein</fullName>
    </recommendedName>
</protein>
<name>A0AAV5SRJ9_9BILA</name>
<proteinExistence type="inferred from homology"/>
<gene>
    <name evidence="8" type="ORF">PENTCL1PPCAC_7415</name>
</gene>
<dbReference type="GO" id="GO:0008195">
    <property type="term" value="F:phosphatidate phosphatase activity"/>
    <property type="evidence" value="ECO:0007669"/>
    <property type="project" value="TreeGrafter"/>
</dbReference>
<evidence type="ECO:0000313" key="9">
    <source>
        <dbReference type="Proteomes" id="UP001432027"/>
    </source>
</evidence>
<keyword evidence="3 6" id="KW-0812">Transmembrane</keyword>